<feature type="transmembrane region" description="Helical" evidence="1">
    <location>
        <begin position="135"/>
        <end position="154"/>
    </location>
</feature>
<keyword evidence="1" id="KW-0472">Membrane</keyword>
<gene>
    <name evidence="4" type="ORF">K5V21_18105</name>
</gene>
<evidence type="ECO:0000259" key="3">
    <source>
        <dbReference type="Pfam" id="PF19124"/>
    </source>
</evidence>
<organism evidence="4 5">
    <name type="scientific">Clostridium sardiniense</name>
    <name type="common">Clostridium absonum</name>
    <dbReference type="NCBI Taxonomy" id="29369"/>
    <lineage>
        <taxon>Bacteria</taxon>
        <taxon>Bacillati</taxon>
        <taxon>Bacillota</taxon>
        <taxon>Clostridia</taxon>
        <taxon>Eubacteriales</taxon>
        <taxon>Clostridiaceae</taxon>
        <taxon>Clostridium</taxon>
    </lineage>
</organism>
<reference evidence="4 5" key="1">
    <citation type="journal article" date="2021" name="Cell Host Microbe">
        <title>in vivo commensal control of Clostridioides difficile virulence.</title>
        <authorList>
            <person name="Girinathan B.P."/>
            <person name="Dibenedetto N."/>
            <person name="Worley J.N."/>
            <person name="Peltier J."/>
            <person name="Arrieta-Ortiz M.L."/>
            <person name="Rupa Christinal Immanuel S."/>
            <person name="Lavin R."/>
            <person name="Delaney M.L."/>
            <person name="Cummins C."/>
            <person name="Hoffmann M."/>
            <person name="Luo Y."/>
            <person name="Gonzalez-Escalona N."/>
            <person name="Allard M."/>
            <person name="Onderdonk A.B."/>
            <person name="Gerber G.K."/>
            <person name="Sonenshein A.L."/>
            <person name="Baliga N."/>
            <person name="Dupuy B."/>
            <person name="Bry L."/>
        </authorList>
    </citation>
    <scope>NUCLEOTIDE SEQUENCE [LARGE SCALE GENOMIC DNA]</scope>
    <source>
        <strain evidence="4 5">DSM 599</strain>
    </source>
</reference>
<dbReference type="PANTHER" id="PTHR37810">
    <property type="entry name" value="IMMUNITY PROTEIN SDPI"/>
    <property type="match status" value="1"/>
</dbReference>
<feature type="transmembrane region" description="Helical" evidence="1">
    <location>
        <begin position="6"/>
        <end position="26"/>
    </location>
</feature>
<evidence type="ECO:0000313" key="5">
    <source>
        <dbReference type="Proteomes" id="UP001299068"/>
    </source>
</evidence>
<dbReference type="InterPro" id="IPR043831">
    <property type="entry name" value="DUF5808"/>
</dbReference>
<feature type="transmembrane region" description="Helical" evidence="1">
    <location>
        <begin position="182"/>
        <end position="206"/>
    </location>
</feature>
<dbReference type="PANTHER" id="PTHR37810:SF9">
    <property type="entry name" value="MEMBRANE PROTEIN"/>
    <property type="match status" value="1"/>
</dbReference>
<evidence type="ECO:0000256" key="1">
    <source>
        <dbReference type="SAM" id="Phobius"/>
    </source>
</evidence>
<dbReference type="EMBL" id="JAIKTU010000022">
    <property type="protein sequence ID" value="MBY0757343.1"/>
    <property type="molecule type" value="Genomic_DNA"/>
</dbReference>
<evidence type="ECO:0000313" key="4">
    <source>
        <dbReference type="EMBL" id="MBY0757343.1"/>
    </source>
</evidence>
<keyword evidence="5" id="KW-1185">Reference proteome</keyword>
<name>A0ABS7L2N6_CLOSR</name>
<feature type="transmembrane region" description="Helical" evidence="1">
    <location>
        <begin position="81"/>
        <end position="100"/>
    </location>
</feature>
<keyword evidence="1" id="KW-0812">Transmembrane</keyword>
<dbReference type="RefSeq" id="WP_221862442.1">
    <property type="nucleotide sequence ID" value="NZ_JAIKTU010000022.1"/>
</dbReference>
<sequence length="364" mass="41598">MVDIGFIIIMILVILTEFFACAILAVKGKKNVLIGCIVSDEIRANDKIKQKEKEYININVIISILAILGIVISYFQNSQLIAIISMFFSIIGGMVCYGVYNKKIRELKEELGGLKDKKQVVVVSTERSKYSFKRLWYYLLIGIPVLVLNTVFAIKQYNILPDRIPTQFDFSGNITAYSEKSFFLFGGLIFSIVFMIITFIAVDYILQTKKMKIDPTNPEKSRGNNLKYRDIISKLMMCIMLVALITLTIGNLQVMQIIKNSRNAMWIVVILTAIMLIALMYYSIKAFKIRNDYETENNKVIQRDDDSKWKFGFIYYNKQDPSIFVEKRVGIGWTINAGNKIGMLLYILTLVIVVFGIGMSIVQS</sequence>
<keyword evidence="1" id="KW-1133">Transmembrane helix</keyword>
<dbReference type="InterPro" id="IPR012867">
    <property type="entry name" value="DUF1648"/>
</dbReference>
<comment type="caution">
    <text evidence="4">The sequence shown here is derived from an EMBL/GenBank/DDBJ whole genome shotgun (WGS) entry which is preliminary data.</text>
</comment>
<dbReference type="Proteomes" id="UP001299068">
    <property type="component" value="Unassembled WGS sequence"/>
</dbReference>
<evidence type="ECO:0000259" key="2">
    <source>
        <dbReference type="Pfam" id="PF07853"/>
    </source>
</evidence>
<accession>A0ABS7L2N6</accession>
<proteinExistence type="predicted"/>
<feature type="transmembrane region" description="Helical" evidence="1">
    <location>
        <begin position="55"/>
        <end position="75"/>
    </location>
</feature>
<dbReference type="Pfam" id="PF19124">
    <property type="entry name" value="DUF5808"/>
    <property type="match status" value="1"/>
</dbReference>
<feature type="transmembrane region" description="Helical" evidence="1">
    <location>
        <begin position="235"/>
        <end position="258"/>
    </location>
</feature>
<feature type="transmembrane region" description="Helical" evidence="1">
    <location>
        <begin position="343"/>
        <end position="362"/>
    </location>
</feature>
<dbReference type="Pfam" id="PF07853">
    <property type="entry name" value="DUF1648"/>
    <property type="match status" value="1"/>
</dbReference>
<feature type="domain" description="DUF1648" evidence="2">
    <location>
        <begin position="146"/>
        <end position="185"/>
    </location>
</feature>
<feature type="domain" description="DUF5808" evidence="3">
    <location>
        <begin position="318"/>
        <end position="342"/>
    </location>
</feature>
<protein>
    <submittedName>
        <fullName evidence="4">DUF5808 domain-containing protein</fullName>
    </submittedName>
</protein>
<feature type="transmembrane region" description="Helical" evidence="1">
    <location>
        <begin position="264"/>
        <end position="284"/>
    </location>
</feature>